<reference evidence="2 3" key="1">
    <citation type="submission" date="2019-08" db="EMBL/GenBank/DDBJ databases">
        <authorList>
            <person name="Liang Q."/>
        </authorList>
    </citation>
    <scope>NUCLEOTIDE SEQUENCE [LARGE SCALE GENOMIC DNA]</scope>
    <source>
        <strain evidence="2 3">V1718</strain>
    </source>
</reference>
<evidence type="ECO:0000313" key="2">
    <source>
        <dbReference type="EMBL" id="QED27590.1"/>
    </source>
</evidence>
<evidence type="ECO:0000313" key="3">
    <source>
        <dbReference type="Proteomes" id="UP000321595"/>
    </source>
</evidence>
<dbReference type="Proteomes" id="UP000321595">
    <property type="component" value="Chromosome"/>
</dbReference>
<dbReference type="PROSITE" id="PS51257">
    <property type="entry name" value="PROKAR_LIPOPROTEIN"/>
    <property type="match status" value="1"/>
</dbReference>
<accession>A0A5B8XPR9</accession>
<keyword evidence="3" id="KW-1185">Reference proteome</keyword>
<feature type="region of interest" description="Disordered" evidence="1">
    <location>
        <begin position="16"/>
        <end position="80"/>
    </location>
</feature>
<organism evidence="2 3">
    <name type="scientific">Microvenator marinus</name>
    <dbReference type="NCBI Taxonomy" id="2600177"/>
    <lineage>
        <taxon>Bacteria</taxon>
        <taxon>Deltaproteobacteria</taxon>
        <taxon>Bradymonadales</taxon>
        <taxon>Microvenatoraceae</taxon>
        <taxon>Microvenator</taxon>
    </lineage>
</organism>
<sequence length="391" mass="41523">MSRLIILLALLGMVGCSDDSSPSGPSPNNSTNNSTNNPTNNSGSNNTNQTNQNTSNNPEDMGVTEDMASDMPEPDMAEDMEPDLPAIEDFPCFHPSSETGCPEGEFGGGAMFTAMELPEDNSCCFDFNSDGATDNRLGTLLGIATSLGFDVNEGLAEALQFGDVIYVLEFANLANTTRDSEFDLTFYTGRDTDIDFEPNFAGNGSVYLRGDAFNSEMPIDPKWQFSEASLSEGVVEASGGTMLLEFPGLLEEVRIQAINVRLEANLSSDSDLAAGGRVTLSQGKLGGIILRDDFYGSLNDASKACECLNREVYDQRASGTYACNSTLADETACQTALPGCRFLASSQYCGVLGTLSGNVDIDTDGDGDNDGYSFGATFETVGTKIEGIDPF</sequence>
<proteinExistence type="predicted"/>
<gene>
    <name evidence="2" type="ORF">FRD01_10115</name>
</gene>
<name>A0A5B8XPR9_9DELT</name>
<dbReference type="OrthoDB" id="5492521at2"/>
<dbReference type="KEGG" id="bbae:FRD01_10115"/>
<evidence type="ECO:0000256" key="1">
    <source>
        <dbReference type="SAM" id="MobiDB-lite"/>
    </source>
</evidence>
<dbReference type="RefSeq" id="WP_146959275.1">
    <property type="nucleotide sequence ID" value="NZ_CP042467.1"/>
</dbReference>
<dbReference type="EMBL" id="CP042467">
    <property type="protein sequence ID" value="QED27590.1"/>
    <property type="molecule type" value="Genomic_DNA"/>
</dbReference>
<dbReference type="AlphaFoldDB" id="A0A5B8XPR9"/>
<protein>
    <submittedName>
        <fullName evidence="2">Uncharacterized protein</fullName>
    </submittedName>
</protein>
<feature type="compositionally biased region" description="Low complexity" evidence="1">
    <location>
        <begin position="20"/>
        <end position="58"/>
    </location>
</feature>